<dbReference type="PROSITE" id="PS50016">
    <property type="entry name" value="ZF_PHD_2"/>
    <property type="match status" value="1"/>
</dbReference>
<feature type="compositionally biased region" description="Basic and acidic residues" evidence="15">
    <location>
        <begin position="154"/>
        <end position="167"/>
    </location>
</feature>
<evidence type="ECO:0000256" key="9">
    <source>
        <dbReference type="ARBA" id="ARBA00022990"/>
    </source>
</evidence>
<dbReference type="FunFam" id="3.40.630.30:FF:000001">
    <property type="entry name" value="Histone acetyltransferase"/>
    <property type="match status" value="1"/>
</dbReference>
<dbReference type="SUPFAM" id="SSF57903">
    <property type="entry name" value="FYVE/PHD zinc finger"/>
    <property type="match status" value="1"/>
</dbReference>
<dbReference type="OrthoDB" id="787137at2759"/>
<comment type="similarity">
    <text evidence="2 14">Belongs to the MYST (SAS/MOZ) family.</text>
</comment>
<dbReference type="FunFam" id="3.30.60.60:FF:000001">
    <property type="entry name" value="Histone acetyltransferase"/>
    <property type="match status" value="1"/>
</dbReference>
<dbReference type="PROSITE" id="PS51726">
    <property type="entry name" value="MYST_HAT"/>
    <property type="match status" value="1"/>
</dbReference>
<dbReference type="Pfam" id="PF16866">
    <property type="entry name" value="PHD_4"/>
    <property type="match status" value="1"/>
</dbReference>
<evidence type="ECO:0000256" key="12">
    <source>
        <dbReference type="PIRSR" id="PIRSR602717-51"/>
    </source>
</evidence>
<dbReference type="InterPro" id="IPR011011">
    <property type="entry name" value="Znf_FYVE_PHD"/>
</dbReference>
<evidence type="ECO:0000313" key="19">
    <source>
        <dbReference type="Proteomes" id="UP000813385"/>
    </source>
</evidence>
<feature type="compositionally biased region" description="Acidic residues" evidence="15">
    <location>
        <begin position="18"/>
        <end position="28"/>
    </location>
</feature>
<evidence type="ECO:0000256" key="15">
    <source>
        <dbReference type="SAM" id="MobiDB-lite"/>
    </source>
</evidence>
<evidence type="ECO:0000256" key="8">
    <source>
        <dbReference type="ARBA" id="ARBA00022853"/>
    </source>
</evidence>
<dbReference type="EC" id="2.3.1.48" evidence="3 14"/>
<feature type="compositionally biased region" description="Low complexity" evidence="15">
    <location>
        <begin position="127"/>
        <end position="138"/>
    </location>
</feature>
<feature type="region of interest" description="Disordered" evidence="15">
    <location>
        <begin position="258"/>
        <end position="342"/>
    </location>
</feature>
<evidence type="ECO:0000256" key="10">
    <source>
        <dbReference type="ARBA" id="ARBA00023242"/>
    </source>
</evidence>
<keyword evidence="4" id="KW-0808">Transferase</keyword>
<evidence type="ECO:0000256" key="14">
    <source>
        <dbReference type="RuleBase" id="RU361211"/>
    </source>
</evidence>
<feature type="region of interest" description="Disordered" evidence="15">
    <location>
        <begin position="1"/>
        <end position="197"/>
    </location>
</feature>
<feature type="compositionally biased region" description="Basic and acidic residues" evidence="15">
    <location>
        <begin position="454"/>
        <end position="464"/>
    </location>
</feature>
<dbReference type="Proteomes" id="UP000813385">
    <property type="component" value="Unassembled WGS sequence"/>
</dbReference>
<evidence type="ECO:0000256" key="5">
    <source>
        <dbReference type="ARBA" id="ARBA00022723"/>
    </source>
</evidence>
<keyword evidence="7" id="KW-0862">Zinc</keyword>
<sequence>MESAQQAEEELQQSVVVSEEDMEADDSSAVDGNNRLPTASPSSRRADLAAEEPQEMQDVAVIQQCPPQQPSQPHEHYTETTGPAQDGDDGSDDDISVDEGDTKQEHWVEGGDDLPNAPSDKVDQDARSSLSDSSASSASDEDADDEAVGAVKIRPGEIDDDASHDSDSEGTEETESAAAWEDARDGDAEGDEDSEAVASNTCIFCKEDEEHDPGEEFEEPLECISCGEYSHQLCARQANAVHHESTVDWMCPECMSRGRGTSRHDDEDESIVSDQDMHNVPNTTAVEDQQQTPVARARKRRTSPVSTEEPSMSLRKRIRKTADDDLGHSLSNSNPEVPEAEQSRRLRLKVSHKQHPVTLHRGPQSLIVTIRTSPSRLQEILASSTVGNRKRSSRPGTSRASLEGALPPPLPFVSAAIQPFYSFLDRDTDDLKSKPYGGILSDANADTSKTLPAPEDRRRFDEAKQQAEEEWRVLHAADSALQRLDQRKKPKKSGGPASQIECIEFGGWEIDTWYAAPYPEEYSRNRTLYICEFCLKYMNSDYVAWRHKLKCPAKHPPGDEIYRHGSVSVFEVDGRKNPVYCQNLCLLAKLFLGSKTLYYDVEPFLFYVLCEHDDLGYHFVGYFSKEKRVSSQNNVSCILTLPIHQRKGYGNLLIDFSYLLTRVERKTGSPEKPLSDMGLVSYRNYWRLVMCEYLLGHWSDSSDSGAPPGFSIRHISDETGLTPDDVISALEGLRCLAKDAQTGLYAFRVDLAYCRDYLSKWEGKGYVKLRPDALTWTPYVMGRGNATNFELGPAITAIAPREEDGDPKVLLPSGEKAGFVASTSPGTAVLPTAPQVLPPMQEDAGAVLPENDMAKNGEVDIRDSTEPCELELMSGVDSEQLMARLDDARESPCATQNWAAPYQDIPPSRFEVFPALAGRRLDRPRHSAIRPTMVRPMSDLARPKPPRTGSHRRSTTSRPKTASSSRRKTGGTGRGPGRWPKGTKKSDYGNASSGPGLPPGWIKEKQPAPTTNAGIEGEDPVPSGVPGMDSVSVRFDEERDLATAAGKEASGEKATSIA</sequence>
<dbReference type="Gene3D" id="1.10.10.10">
    <property type="entry name" value="Winged helix-like DNA-binding domain superfamily/Winged helix DNA-binding domain"/>
    <property type="match status" value="1"/>
</dbReference>
<feature type="compositionally biased region" description="Acidic residues" evidence="15">
    <location>
        <begin position="86"/>
        <end position="99"/>
    </location>
</feature>
<dbReference type="GO" id="GO:0003682">
    <property type="term" value="F:chromatin binding"/>
    <property type="evidence" value="ECO:0007669"/>
    <property type="project" value="TreeGrafter"/>
</dbReference>
<protein>
    <recommendedName>
        <fullName evidence="3 14">Histone acetyltransferase</fullName>
        <ecNumber evidence="3 14">2.3.1.48</ecNumber>
    </recommendedName>
</protein>
<dbReference type="GO" id="GO:0031507">
    <property type="term" value="P:heterochromatin formation"/>
    <property type="evidence" value="ECO:0007669"/>
    <property type="project" value="UniProtKB-ARBA"/>
</dbReference>
<keyword evidence="5" id="KW-0479">Metal-binding</keyword>
<dbReference type="SMART" id="SM00249">
    <property type="entry name" value="PHD"/>
    <property type="match status" value="1"/>
</dbReference>
<feature type="active site" description="Proton donor/acceptor" evidence="12">
    <location>
        <position position="671"/>
    </location>
</feature>
<feature type="compositionally biased region" description="Basic and acidic residues" evidence="15">
    <location>
        <begin position="100"/>
        <end position="109"/>
    </location>
</feature>
<feature type="region of interest" description="Disordered" evidence="15">
    <location>
        <begin position="435"/>
        <end position="464"/>
    </location>
</feature>
<dbReference type="PANTHER" id="PTHR10615:SF161">
    <property type="entry name" value="HISTONE ACETYLTRANSFERASE KAT7"/>
    <property type="match status" value="1"/>
</dbReference>
<keyword evidence="9" id="KW-0007">Acetylation</keyword>
<feature type="region of interest" description="Disordered" evidence="15">
    <location>
        <begin position="923"/>
        <end position="1058"/>
    </location>
</feature>
<evidence type="ECO:0000256" key="7">
    <source>
        <dbReference type="ARBA" id="ARBA00022833"/>
    </source>
</evidence>
<dbReference type="Pfam" id="PF01853">
    <property type="entry name" value="MOZ_SAS"/>
    <property type="match status" value="1"/>
</dbReference>
<organism evidence="18 19">
    <name type="scientific">Plectosphaerella cucumerina</name>
    <dbReference type="NCBI Taxonomy" id="40658"/>
    <lineage>
        <taxon>Eukaryota</taxon>
        <taxon>Fungi</taxon>
        <taxon>Dikarya</taxon>
        <taxon>Ascomycota</taxon>
        <taxon>Pezizomycotina</taxon>
        <taxon>Sordariomycetes</taxon>
        <taxon>Hypocreomycetidae</taxon>
        <taxon>Glomerellales</taxon>
        <taxon>Plectosphaerellaceae</taxon>
        <taxon>Plectosphaerella</taxon>
    </lineage>
</organism>
<comment type="subcellular location">
    <subcellularLocation>
        <location evidence="1 14">Nucleus</location>
    </subcellularLocation>
</comment>
<accession>A0A8K0X0G3</accession>
<dbReference type="InterPro" id="IPR050603">
    <property type="entry name" value="MYST_HAT"/>
</dbReference>
<evidence type="ECO:0000256" key="2">
    <source>
        <dbReference type="ARBA" id="ARBA00010107"/>
    </source>
</evidence>
<gene>
    <name evidence="18" type="ORF">B0T11DRAFT_246848</name>
</gene>
<dbReference type="GO" id="GO:0008270">
    <property type="term" value="F:zinc ion binding"/>
    <property type="evidence" value="ECO:0007669"/>
    <property type="project" value="UniProtKB-KW"/>
</dbReference>
<comment type="caution">
    <text evidence="18">The sequence shown here is derived from an EMBL/GenBank/DDBJ whole genome shotgun (WGS) entry which is preliminary data.</text>
</comment>
<dbReference type="Pfam" id="PF17772">
    <property type="entry name" value="zf-MYST"/>
    <property type="match status" value="1"/>
</dbReference>
<keyword evidence="19" id="KW-1185">Reference proteome</keyword>
<dbReference type="InterPro" id="IPR036388">
    <property type="entry name" value="WH-like_DNA-bd_sf"/>
</dbReference>
<keyword evidence="10 14" id="KW-0539">Nucleus</keyword>
<dbReference type="Gene3D" id="3.40.630.30">
    <property type="match status" value="1"/>
</dbReference>
<evidence type="ECO:0000313" key="18">
    <source>
        <dbReference type="EMBL" id="KAH7349566.1"/>
    </source>
</evidence>
<dbReference type="GO" id="GO:0006357">
    <property type="term" value="P:regulation of transcription by RNA polymerase II"/>
    <property type="evidence" value="ECO:0007669"/>
    <property type="project" value="TreeGrafter"/>
</dbReference>
<evidence type="ECO:0000259" key="17">
    <source>
        <dbReference type="PROSITE" id="PS51726"/>
    </source>
</evidence>
<dbReference type="GO" id="GO:0005634">
    <property type="term" value="C:nucleus"/>
    <property type="evidence" value="ECO:0007669"/>
    <property type="project" value="UniProtKB-SubCell"/>
</dbReference>
<dbReference type="InterPro" id="IPR016181">
    <property type="entry name" value="Acyl_CoA_acyltransferase"/>
</dbReference>
<name>A0A8K0X0G3_9PEZI</name>
<reference evidence="18" key="1">
    <citation type="journal article" date="2021" name="Nat. Commun.">
        <title>Genetic determinants of endophytism in the Arabidopsis root mycobiome.</title>
        <authorList>
            <person name="Mesny F."/>
            <person name="Miyauchi S."/>
            <person name="Thiergart T."/>
            <person name="Pickel B."/>
            <person name="Atanasova L."/>
            <person name="Karlsson M."/>
            <person name="Huettel B."/>
            <person name="Barry K.W."/>
            <person name="Haridas S."/>
            <person name="Chen C."/>
            <person name="Bauer D."/>
            <person name="Andreopoulos W."/>
            <person name="Pangilinan J."/>
            <person name="LaButti K."/>
            <person name="Riley R."/>
            <person name="Lipzen A."/>
            <person name="Clum A."/>
            <person name="Drula E."/>
            <person name="Henrissat B."/>
            <person name="Kohler A."/>
            <person name="Grigoriev I.V."/>
            <person name="Martin F.M."/>
            <person name="Hacquard S."/>
        </authorList>
    </citation>
    <scope>NUCLEOTIDE SEQUENCE</scope>
    <source>
        <strain evidence="18">MPI-CAGE-AT-0016</strain>
    </source>
</reference>
<feature type="region of interest" description="Disordered" evidence="15">
    <location>
        <begin position="382"/>
        <end position="405"/>
    </location>
</feature>
<dbReference type="InterPro" id="IPR040706">
    <property type="entry name" value="Zf-MYST"/>
</dbReference>
<feature type="domain" description="PHD-type" evidence="16">
    <location>
        <begin position="199"/>
        <end position="257"/>
    </location>
</feature>
<dbReference type="InterPro" id="IPR001965">
    <property type="entry name" value="Znf_PHD"/>
</dbReference>
<evidence type="ECO:0000256" key="4">
    <source>
        <dbReference type="ARBA" id="ARBA00022679"/>
    </source>
</evidence>
<dbReference type="CDD" id="cd15489">
    <property type="entry name" value="PHD_SF"/>
    <property type="match status" value="1"/>
</dbReference>
<dbReference type="AlphaFoldDB" id="A0A8K0X0G3"/>
<evidence type="ECO:0000259" key="16">
    <source>
        <dbReference type="PROSITE" id="PS50016"/>
    </source>
</evidence>
<keyword evidence="8" id="KW-0156">Chromatin regulator</keyword>
<dbReference type="Gene3D" id="3.30.60.60">
    <property type="entry name" value="N-acetyl transferase-like"/>
    <property type="match status" value="1"/>
</dbReference>
<dbReference type="GO" id="GO:0003712">
    <property type="term" value="F:transcription coregulator activity"/>
    <property type="evidence" value="ECO:0007669"/>
    <property type="project" value="TreeGrafter"/>
</dbReference>
<dbReference type="GO" id="GO:0004402">
    <property type="term" value="F:histone acetyltransferase activity"/>
    <property type="evidence" value="ECO:0007669"/>
    <property type="project" value="InterPro"/>
</dbReference>
<comment type="function">
    <text evidence="11">Catalytic component of the NuA4 histone acetyltransferase (HAT) complex which is involved in epigenetic transcriptional activation of selected genes principally by acetylation of nucleosomal histones H4, H3, H2B, H2A and H2A variant H2A.Z. Acetylates histone H4 to form H4K5ac, H4K8ac, H4K12ac and H4K16ac, histone H3 to form H3K14ac, and histone H2A to form H2AK4ac and H2AK7ac. The NuA4 complex is involved in the DNA damage response and is required for chromosome segregation. The NuA4 complex plays a direct role in repair of DNA double-strand breaks (DSBs) through homologous recombination. Recruitment to promoters depends on H3K4me. Also acetylates non-histone proteins. In addition to protein acetyltransferase, can use different acyl-CoA substrates, such as 2-hydroxyisobutanoyl-CoA (2-hydroxyisobutyryl-CoA) or (2E)-butenoyl-CoA (crotonyl-CoA), and is able to mediate protein 2-hydroxyisobutyrylation and crotonylation, respectively.</text>
</comment>
<feature type="domain" description="MYST-type HAT" evidence="17">
    <location>
        <begin position="495"/>
        <end position="778"/>
    </location>
</feature>
<dbReference type="EMBL" id="JAGPXD010000006">
    <property type="protein sequence ID" value="KAH7349566.1"/>
    <property type="molecule type" value="Genomic_DNA"/>
</dbReference>
<comment type="catalytic activity">
    <reaction evidence="14">
        <text>L-lysyl-[protein] + acetyl-CoA = N(6)-acetyl-L-lysyl-[protein] + CoA + H(+)</text>
        <dbReference type="Rhea" id="RHEA:45948"/>
        <dbReference type="Rhea" id="RHEA-COMP:9752"/>
        <dbReference type="Rhea" id="RHEA-COMP:10731"/>
        <dbReference type="ChEBI" id="CHEBI:15378"/>
        <dbReference type="ChEBI" id="CHEBI:29969"/>
        <dbReference type="ChEBI" id="CHEBI:57287"/>
        <dbReference type="ChEBI" id="CHEBI:57288"/>
        <dbReference type="ChEBI" id="CHEBI:61930"/>
        <dbReference type="EC" id="2.3.1.48"/>
    </reaction>
</comment>
<dbReference type="GO" id="GO:1990467">
    <property type="term" value="C:NuA3a histone acetyltransferase complex"/>
    <property type="evidence" value="ECO:0007669"/>
    <property type="project" value="TreeGrafter"/>
</dbReference>
<evidence type="ECO:0000256" key="1">
    <source>
        <dbReference type="ARBA" id="ARBA00004123"/>
    </source>
</evidence>
<dbReference type="InterPro" id="IPR019787">
    <property type="entry name" value="Znf_PHD-finger"/>
</dbReference>
<dbReference type="InterPro" id="IPR002717">
    <property type="entry name" value="HAT_MYST-type"/>
</dbReference>
<evidence type="ECO:0000256" key="11">
    <source>
        <dbReference type="ARBA" id="ARBA00045805"/>
    </source>
</evidence>
<feature type="compositionally biased region" description="Low complexity" evidence="15">
    <location>
        <begin position="1"/>
        <end position="17"/>
    </location>
</feature>
<dbReference type="PANTHER" id="PTHR10615">
    <property type="entry name" value="HISTONE ACETYLTRANSFERASE"/>
    <property type="match status" value="1"/>
</dbReference>
<feature type="compositionally biased region" description="Polar residues" evidence="15">
    <location>
        <begin position="280"/>
        <end position="293"/>
    </location>
</feature>
<dbReference type="SUPFAM" id="SSF55729">
    <property type="entry name" value="Acyl-CoA N-acyltransferases (Nat)"/>
    <property type="match status" value="1"/>
</dbReference>
<evidence type="ECO:0000256" key="3">
    <source>
        <dbReference type="ARBA" id="ARBA00013184"/>
    </source>
</evidence>
<evidence type="ECO:0000256" key="6">
    <source>
        <dbReference type="ARBA" id="ARBA00022771"/>
    </source>
</evidence>
<proteinExistence type="inferred from homology"/>
<keyword evidence="6 13" id="KW-0863">Zinc-finger</keyword>
<evidence type="ECO:0000256" key="13">
    <source>
        <dbReference type="PROSITE-ProRule" id="PRU00146"/>
    </source>
</evidence>